<proteinExistence type="inferred from homology"/>
<dbReference type="InterPro" id="IPR005119">
    <property type="entry name" value="LysR_subst-bd"/>
</dbReference>
<sequence length="333" mass="35214">MSLRQMEYLVTVVEEASFTRAAEALHVTQSALSHQIKALERDVGGPLLERLPRGVRLTPMGRAFLPDAELAVRSARQARRAARAAAGAEGGELEIATVHGLAVGPLVAPVAEMRGRHPEVLLRLHEYATEDELRERMARGIADLAVGYRWDDWDGPVWRIGEEEVVLVVPAGDPLCGADADGPVPLERLADRGWVRCGMEPWIDGLPFLDLVCRRAGFTPRTAVRAQHPTTAARLAAAGAGICMMSAHLAPGFVPARQLLRVGPPWRRPLTAYCRSEPSGAAAAFVRLLVERADGAGSADSGAARRPAGPDGSGGAGAAGAGALDSGLAHPSR</sequence>
<dbReference type="InterPro" id="IPR036388">
    <property type="entry name" value="WH-like_DNA-bd_sf"/>
</dbReference>
<dbReference type="Gene3D" id="3.40.190.10">
    <property type="entry name" value="Periplasmic binding protein-like II"/>
    <property type="match status" value="2"/>
</dbReference>
<evidence type="ECO:0000259" key="6">
    <source>
        <dbReference type="PROSITE" id="PS50931"/>
    </source>
</evidence>
<protein>
    <submittedName>
        <fullName evidence="7">LysR family transcriptional regulator</fullName>
    </submittedName>
</protein>
<evidence type="ECO:0000313" key="8">
    <source>
        <dbReference type="Proteomes" id="UP000319210"/>
    </source>
</evidence>
<evidence type="ECO:0000256" key="2">
    <source>
        <dbReference type="ARBA" id="ARBA00023015"/>
    </source>
</evidence>
<keyword evidence="2" id="KW-0805">Transcription regulation</keyword>
<name>A0A4Y3R6E4_STRCI</name>
<dbReference type="SUPFAM" id="SSF53850">
    <property type="entry name" value="Periplasmic binding protein-like II"/>
    <property type="match status" value="1"/>
</dbReference>
<dbReference type="PANTHER" id="PTHR30346">
    <property type="entry name" value="TRANSCRIPTIONAL DUAL REGULATOR HCAR-RELATED"/>
    <property type="match status" value="1"/>
</dbReference>
<dbReference type="EMBL" id="BJMM01000047">
    <property type="protein sequence ID" value="GEB53306.1"/>
    <property type="molecule type" value="Genomic_DNA"/>
</dbReference>
<feature type="compositionally biased region" description="Low complexity" evidence="5">
    <location>
        <begin position="321"/>
        <end position="333"/>
    </location>
</feature>
<keyword evidence="3" id="KW-0238">DNA-binding</keyword>
<dbReference type="PANTHER" id="PTHR30346:SF29">
    <property type="entry name" value="LYSR SUBSTRATE-BINDING"/>
    <property type="match status" value="1"/>
</dbReference>
<dbReference type="GO" id="GO:0003677">
    <property type="term" value="F:DNA binding"/>
    <property type="evidence" value="ECO:0007669"/>
    <property type="project" value="UniProtKB-KW"/>
</dbReference>
<dbReference type="AlphaFoldDB" id="A0A4Y3R6E4"/>
<comment type="caution">
    <text evidence="7">The sequence shown here is derived from an EMBL/GenBank/DDBJ whole genome shotgun (WGS) entry which is preliminary data.</text>
</comment>
<dbReference type="PRINTS" id="PR00039">
    <property type="entry name" value="HTHLYSR"/>
</dbReference>
<dbReference type="GO" id="GO:0003700">
    <property type="term" value="F:DNA-binding transcription factor activity"/>
    <property type="evidence" value="ECO:0007669"/>
    <property type="project" value="InterPro"/>
</dbReference>
<dbReference type="Proteomes" id="UP000319210">
    <property type="component" value="Unassembled WGS sequence"/>
</dbReference>
<dbReference type="Pfam" id="PF03466">
    <property type="entry name" value="LysR_substrate"/>
    <property type="match status" value="1"/>
</dbReference>
<dbReference type="SUPFAM" id="SSF46785">
    <property type="entry name" value="Winged helix' DNA-binding domain"/>
    <property type="match status" value="1"/>
</dbReference>
<evidence type="ECO:0000256" key="5">
    <source>
        <dbReference type="SAM" id="MobiDB-lite"/>
    </source>
</evidence>
<feature type="domain" description="HTH lysR-type" evidence="6">
    <location>
        <begin position="1"/>
        <end position="58"/>
    </location>
</feature>
<dbReference type="PROSITE" id="PS50931">
    <property type="entry name" value="HTH_LYSR"/>
    <property type="match status" value="1"/>
</dbReference>
<feature type="compositionally biased region" description="Low complexity" evidence="5">
    <location>
        <begin position="296"/>
        <end position="310"/>
    </location>
</feature>
<dbReference type="GO" id="GO:0032993">
    <property type="term" value="C:protein-DNA complex"/>
    <property type="evidence" value="ECO:0007669"/>
    <property type="project" value="TreeGrafter"/>
</dbReference>
<comment type="similarity">
    <text evidence="1">Belongs to the LysR transcriptional regulatory family.</text>
</comment>
<keyword evidence="8" id="KW-1185">Reference proteome</keyword>
<feature type="region of interest" description="Disordered" evidence="5">
    <location>
        <begin position="296"/>
        <end position="333"/>
    </location>
</feature>
<dbReference type="OrthoDB" id="3673085at2"/>
<dbReference type="Gene3D" id="1.10.10.10">
    <property type="entry name" value="Winged helix-like DNA-binding domain superfamily/Winged helix DNA-binding domain"/>
    <property type="match status" value="1"/>
</dbReference>
<evidence type="ECO:0000256" key="3">
    <source>
        <dbReference type="ARBA" id="ARBA00023125"/>
    </source>
</evidence>
<evidence type="ECO:0000256" key="4">
    <source>
        <dbReference type="ARBA" id="ARBA00023163"/>
    </source>
</evidence>
<gene>
    <name evidence="7" type="ORF">SCA03_58570</name>
</gene>
<accession>A0A4Y3R6E4</accession>
<reference evidence="7 8" key="1">
    <citation type="submission" date="2019-06" db="EMBL/GenBank/DDBJ databases">
        <title>Whole genome shotgun sequence of Streptomyces cacaoi subsp. cacaoi NBRC 12748.</title>
        <authorList>
            <person name="Hosoyama A."/>
            <person name="Uohara A."/>
            <person name="Ohji S."/>
            <person name="Ichikawa N."/>
        </authorList>
    </citation>
    <scope>NUCLEOTIDE SEQUENCE [LARGE SCALE GENOMIC DNA]</scope>
    <source>
        <strain evidence="7 8">NBRC 12748</strain>
    </source>
</reference>
<evidence type="ECO:0000256" key="1">
    <source>
        <dbReference type="ARBA" id="ARBA00009437"/>
    </source>
</evidence>
<feature type="compositionally biased region" description="Gly residues" evidence="5">
    <location>
        <begin position="311"/>
        <end position="320"/>
    </location>
</feature>
<dbReference type="Pfam" id="PF00126">
    <property type="entry name" value="HTH_1"/>
    <property type="match status" value="1"/>
</dbReference>
<dbReference type="CDD" id="cd05466">
    <property type="entry name" value="PBP2_LTTR_substrate"/>
    <property type="match status" value="1"/>
</dbReference>
<dbReference type="InterPro" id="IPR036390">
    <property type="entry name" value="WH_DNA-bd_sf"/>
</dbReference>
<organism evidence="7 8">
    <name type="scientific">Streptomyces cacaoi</name>
    <dbReference type="NCBI Taxonomy" id="1898"/>
    <lineage>
        <taxon>Bacteria</taxon>
        <taxon>Bacillati</taxon>
        <taxon>Actinomycetota</taxon>
        <taxon>Actinomycetes</taxon>
        <taxon>Kitasatosporales</taxon>
        <taxon>Streptomycetaceae</taxon>
        <taxon>Streptomyces</taxon>
    </lineage>
</organism>
<dbReference type="RefSeq" id="WP_086818369.1">
    <property type="nucleotide sequence ID" value="NZ_BJMM01000047.1"/>
</dbReference>
<keyword evidence="4" id="KW-0804">Transcription</keyword>
<dbReference type="InterPro" id="IPR000847">
    <property type="entry name" value="LysR_HTH_N"/>
</dbReference>
<dbReference type="FunFam" id="1.10.10.10:FF:000001">
    <property type="entry name" value="LysR family transcriptional regulator"/>
    <property type="match status" value="1"/>
</dbReference>
<evidence type="ECO:0000313" key="7">
    <source>
        <dbReference type="EMBL" id="GEB53306.1"/>
    </source>
</evidence>